<keyword evidence="9" id="KW-0812">Transmembrane</keyword>
<evidence type="ECO:0000256" key="2">
    <source>
        <dbReference type="ARBA" id="ARBA00012438"/>
    </source>
</evidence>
<dbReference type="InterPro" id="IPR036890">
    <property type="entry name" value="HATPase_C_sf"/>
</dbReference>
<keyword evidence="4" id="KW-0808">Transferase</keyword>
<evidence type="ECO:0000259" key="10">
    <source>
        <dbReference type="Pfam" id="PF07730"/>
    </source>
</evidence>
<dbReference type="EMBL" id="BAABGP010000003">
    <property type="protein sequence ID" value="GAA4479132.1"/>
    <property type="molecule type" value="Genomic_DNA"/>
</dbReference>
<comment type="caution">
    <text evidence="12">The sequence shown here is derived from an EMBL/GenBank/DDBJ whole genome shotgun (WGS) entry which is preliminary data.</text>
</comment>
<dbReference type="SUPFAM" id="SSF55874">
    <property type="entry name" value="ATPase domain of HSP90 chaperone/DNA topoisomerase II/histidine kinase"/>
    <property type="match status" value="1"/>
</dbReference>
<reference evidence="13" key="1">
    <citation type="journal article" date="2019" name="Int. J. Syst. Evol. Microbiol.">
        <title>The Global Catalogue of Microorganisms (GCM) 10K type strain sequencing project: providing services to taxonomists for standard genome sequencing and annotation.</title>
        <authorList>
            <consortium name="The Broad Institute Genomics Platform"/>
            <consortium name="The Broad Institute Genome Sequencing Center for Infectious Disease"/>
            <person name="Wu L."/>
            <person name="Ma J."/>
        </authorList>
    </citation>
    <scope>NUCLEOTIDE SEQUENCE [LARGE SCALE GENOMIC DNA]</scope>
    <source>
        <strain evidence="13">JCM 17839</strain>
    </source>
</reference>
<proteinExistence type="predicted"/>
<dbReference type="CDD" id="cd16917">
    <property type="entry name" value="HATPase_UhpB-NarQ-NarX-like"/>
    <property type="match status" value="1"/>
</dbReference>
<dbReference type="InterPro" id="IPR011712">
    <property type="entry name" value="Sig_transdc_His_kin_sub3_dim/P"/>
</dbReference>
<accession>A0ABP8P2X6</accession>
<evidence type="ECO:0000256" key="3">
    <source>
        <dbReference type="ARBA" id="ARBA00022553"/>
    </source>
</evidence>
<keyword evidence="5" id="KW-0547">Nucleotide-binding</keyword>
<name>A0ABP8P2X6_9MICO</name>
<dbReference type="InterPro" id="IPR050482">
    <property type="entry name" value="Sensor_HK_TwoCompSys"/>
</dbReference>
<dbReference type="Pfam" id="PF07730">
    <property type="entry name" value="HisKA_3"/>
    <property type="match status" value="1"/>
</dbReference>
<keyword evidence="9" id="KW-0472">Membrane</keyword>
<feature type="domain" description="DUF7134" evidence="11">
    <location>
        <begin position="21"/>
        <end position="156"/>
    </location>
</feature>
<feature type="transmembrane region" description="Helical" evidence="9">
    <location>
        <begin position="101"/>
        <end position="128"/>
    </location>
</feature>
<feature type="transmembrane region" description="Helical" evidence="9">
    <location>
        <begin position="48"/>
        <end position="64"/>
    </location>
</feature>
<dbReference type="GO" id="GO:0016301">
    <property type="term" value="F:kinase activity"/>
    <property type="evidence" value="ECO:0007669"/>
    <property type="project" value="UniProtKB-KW"/>
</dbReference>
<keyword evidence="8" id="KW-0902">Two-component regulatory system</keyword>
<comment type="catalytic activity">
    <reaction evidence="1">
        <text>ATP + protein L-histidine = ADP + protein N-phospho-L-histidine.</text>
        <dbReference type="EC" id="2.7.13.3"/>
    </reaction>
</comment>
<dbReference type="InterPro" id="IPR055558">
    <property type="entry name" value="DUF7134"/>
</dbReference>
<evidence type="ECO:0000256" key="4">
    <source>
        <dbReference type="ARBA" id="ARBA00022679"/>
    </source>
</evidence>
<dbReference type="Gene3D" id="3.30.565.10">
    <property type="entry name" value="Histidine kinase-like ATPase, C-terminal domain"/>
    <property type="match status" value="1"/>
</dbReference>
<dbReference type="Gene3D" id="1.20.5.1930">
    <property type="match status" value="1"/>
</dbReference>
<dbReference type="Pfam" id="PF23539">
    <property type="entry name" value="DUF7134"/>
    <property type="match status" value="1"/>
</dbReference>
<dbReference type="PANTHER" id="PTHR24421">
    <property type="entry name" value="NITRATE/NITRITE SENSOR PROTEIN NARX-RELATED"/>
    <property type="match status" value="1"/>
</dbReference>
<feature type="transmembrane region" description="Helical" evidence="9">
    <location>
        <begin position="71"/>
        <end position="89"/>
    </location>
</feature>
<evidence type="ECO:0000256" key="5">
    <source>
        <dbReference type="ARBA" id="ARBA00022741"/>
    </source>
</evidence>
<keyword evidence="6 12" id="KW-0418">Kinase</keyword>
<evidence type="ECO:0000256" key="8">
    <source>
        <dbReference type="ARBA" id="ARBA00023012"/>
    </source>
</evidence>
<evidence type="ECO:0000256" key="1">
    <source>
        <dbReference type="ARBA" id="ARBA00000085"/>
    </source>
</evidence>
<evidence type="ECO:0000313" key="12">
    <source>
        <dbReference type="EMBL" id="GAA4479132.1"/>
    </source>
</evidence>
<evidence type="ECO:0000313" key="13">
    <source>
        <dbReference type="Proteomes" id="UP001500731"/>
    </source>
</evidence>
<gene>
    <name evidence="12" type="ORF">GCM10023171_04230</name>
</gene>
<evidence type="ECO:0000256" key="6">
    <source>
        <dbReference type="ARBA" id="ARBA00022777"/>
    </source>
</evidence>
<dbReference type="Proteomes" id="UP001500731">
    <property type="component" value="Unassembled WGS sequence"/>
</dbReference>
<sequence length="388" mass="40308">MRLMRHAIARFRRRSLGGFPAPDVVLAGALCLVAVASATTGNPAEGPVALTVPVAIVTTLALLWRRRSPVLTVALILVAGLVQTLIAQPPGSLWSLAVFAIAMYSVAAWCSEGVAALAGAVFVGALLVEERIADGVDYVFILLLFGGVWLLGRASRGWRGRVTVAEQRQQEAARLAAAEERLRIARDLHDVVAHSLGAIAVQAEAAEAALAAAPARALEPVQAIRDTARSALTDIRRVLDVLREDDDAAEPGSPWGASAVVALVESARGAGTPVELDLRLVRAVPIPPAVDLACYRIVQEALTNARKHAARAAVAVTIVQRAEELSVSVRNRAGSTLDVTAASSGYGIRGMAERVHDLGGSFSAGPEGDGGFAVQAVLPLAPGTRGAA</sequence>
<keyword evidence="13" id="KW-1185">Reference proteome</keyword>
<keyword evidence="9" id="KW-1133">Transmembrane helix</keyword>
<dbReference type="PANTHER" id="PTHR24421:SF10">
    <property type="entry name" value="NITRATE_NITRITE SENSOR PROTEIN NARQ"/>
    <property type="match status" value="1"/>
</dbReference>
<organism evidence="12 13">
    <name type="scientific">Microbacterium panaciterrae</name>
    <dbReference type="NCBI Taxonomy" id="985759"/>
    <lineage>
        <taxon>Bacteria</taxon>
        <taxon>Bacillati</taxon>
        <taxon>Actinomycetota</taxon>
        <taxon>Actinomycetes</taxon>
        <taxon>Micrococcales</taxon>
        <taxon>Microbacteriaceae</taxon>
        <taxon>Microbacterium</taxon>
    </lineage>
</organism>
<keyword evidence="3" id="KW-0597">Phosphoprotein</keyword>
<evidence type="ECO:0000256" key="9">
    <source>
        <dbReference type="SAM" id="Phobius"/>
    </source>
</evidence>
<feature type="domain" description="Signal transduction histidine kinase subgroup 3 dimerisation and phosphoacceptor" evidence="10">
    <location>
        <begin position="180"/>
        <end position="246"/>
    </location>
</feature>
<protein>
    <recommendedName>
        <fullName evidence="2">histidine kinase</fullName>
        <ecNumber evidence="2">2.7.13.3</ecNumber>
    </recommendedName>
</protein>
<feature type="transmembrane region" description="Helical" evidence="9">
    <location>
        <begin position="135"/>
        <end position="152"/>
    </location>
</feature>
<keyword evidence="7" id="KW-0067">ATP-binding</keyword>
<evidence type="ECO:0000256" key="7">
    <source>
        <dbReference type="ARBA" id="ARBA00022840"/>
    </source>
</evidence>
<evidence type="ECO:0000259" key="11">
    <source>
        <dbReference type="Pfam" id="PF23539"/>
    </source>
</evidence>
<dbReference type="EC" id="2.7.13.3" evidence="2"/>